<dbReference type="eggNOG" id="ENOG502QRF6">
    <property type="taxonomic scope" value="Eukaryota"/>
</dbReference>
<evidence type="ECO:0000256" key="5">
    <source>
        <dbReference type="ARBA" id="ARBA00022729"/>
    </source>
</evidence>
<keyword evidence="9 12" id="KW-0119">Carbohydrate metabolism</keyword>
<dbReference type="GO" id="GO:0008810">
    <property type="term" value="F:cellulase activity"/>
    <property type="evidence" value="ECO:0007669"/>
    <property type="project" value="UniProtKB-EC"/>
</dbReference>
<dbReference type="InterPro" id="IPR019028">
    <property type="entry name" value="CBM_49"/>
</dbReference>
<evidence type="ECO:0000313" key="16">
    <source>
        <dbReference type="EMBL" id="EXB55165.1"/>
    </source>
</evidence>
<gene>
    <name evidence="16" type="ORF">L484_018091</name>
</gene>
<evidence type="ECO:0000256" key="10">
    <source>
        <dbReference type="ARBA" id="ARBA00023295"/>
    </source>
</evidence>
<dbReference type="Pfam" id="PF09478">
    <property type="entry name" value="CBM49"/>
    <property type="match status" value="1"/>
</dbReference>
<evidence type="ECO:0000256" key="9">
    <source>
        <dbReference type="ARBA" id="ARBA00023277"/>
    </source>
</evidence>
<reference evidence="17" key="1">
    <citation type="submission" date="2013-01" db="EMBL/GenBank/DDBJ databases">
        <title>Draft Genome Sequence of a Mulberry Tree, Morus notabilis C.K. Schneid.</title>
        <authorList>
            <person name="He N."/>
            <person name="Zhao S."/>
        </authorList>
    </citation>
    <scope>NUCLEOTIDE SEQUENCE</scope>
</reference>
<dbReference type="KEGG" id="mnt:21401070"/>
<accession>W9QV88</accession>
<evidence type="ECO:0000256" key="14">
    <source>
        <dbReference type="SAM" id="MobiDB-lite"/>
    </source>
</evidence>
<dbReference type="STRING" id="981085.W9QV88"/>
<dbReference type="GO" id="GO:0030245">
    <property type="term" value="P:cellulose catabolic process"/>
    <property type="evidence" value="ECO:0007669"/>
    <property type="project" value="UniProtKB-KW"/>
</dbReference>
<keyword evidence="8" id="KW-0325">Glycoprotein</keyword>
<dbReference type="SUPFAM" id="SSF48208">
    <property type="entry name" value="Six-hairpin glycosidases"/>
    <property type="match status" value="1"/>
</dbReference>
<feature type="signal peptide" evidence="13">
    <location>
        <begin position="1"/>
        <end position="19"/>
    </location>
</feature>
<dbReference type="SMART" id="SM01063">
    <property type="entry name" value="CBM49"/>
    <property type="match status" value="1"/>
</dbReference>
<comment type="subcellular location">
    <subcellularLocation>
        <location evidence="2">Secreted</location>
    </subcellularLocation>
</comment>
<dbReference type="EMBL" id="KE344222">
    <property type="protein sequence ID" value="EXB55165.1"/>
    <property type="molecule type" value="Genomic_DNA"/>
</dbReference>
<dbReference type="OrthoDB" id="10257085at2759"/>
<evidence type="ECO:0000256" key="4">
    <source>
        <dbReference type="ARBA" id="ARBA00022525"/>
    </source>
</evidence>
<feature type="active site" evidence="12">
    <location>
        <position position="409"/>
    </location>
</feature>
<evidence type="ECO:0000256" key="11">
    <source>
        <dbReference type="ARBA" id="ARBA00023326"/>
    </source>
</evidence>
<comment type="similarity">
    <text evidence="3 12 13">Belongs to the glycosyl hydrolase 9 (cellulase E) family.</text>
</comment>
<evidence type="ECO:0000256" key="2">
    <source>
        <dbReference type="ARBA" id="ARBA00004613"/>
    </source>
</evidence>
<dbReference type="Gene3D" id="1.50.10.10">
    <property type="match status" value="1"/>
</dbReference>
<dbReference type="InterPro" id="IPR008928">
    <property type="entry name" value="6-hairpin_glycosidase_sf"/>
</dbReference>
<evidence type="ECO:0000256" key="7">
    <source>
        <dbReference type="ARBA" id="ARBA00023001"/>
    </source>
</evidence>
<evidence type="ECO:0000256" key="13">
    <source>
        <dbReference type="RuleBase" id="RU361166"/>
    </source>
</evidence>
<dbReference type="InterPro" id="IPR018221">
    <property type="entry name" value="Glyco_hydro_9_His_AS"/>
</dbReference>
<dbReference type="GO" id="GO:0005576">
    <property type="term" value="C:extracellular region"/>
    <property type="evidence" value="ECO:0007669"/>
    <property type="project" value="UniProtKB-SubCell"/>
</dbReference>
<dbReference type="InterPro" id="IPR012341">
    <property type="entry name" value="6hp_glycosidase-like_sf"/>
</dbReference>
<keyword evidence="4" id="KW-0964">Secreted</keyword>
<evidence type="ECO:0000256" key="12">
    <source>
        <dbReference type="PROSITE-ProRule" id="PRU10059"/>
    </source>
</evidence>
<feature type="region of interest" description="Disordered" evidence="14">
    <location>
        <begin position="497"/>
        <end position="526"/>
    </location>
</feature>
<dbReference type="GO" id="GO:0030246">
    <property type="term" value="F:carbohydrate binding"/>
    <property type="evidence" value="ECO:0007669"/>
    <property type="project" value="InterPro"/>
</dbReference>
<dbReference type="FunFam" id="1.50.10.10:FF:000020">
    <property type="entry name" value="Endoglucanase"/>
    <property type="match status" value="1"/>
</dbReference>
<feature type="chain" id="PRO_5005151855" description="Endoglucanase" evidence="13">
    <location>
        <begin position="20"/>
        <end position="620"/>
    </location>
</feature>
<keyword evidence="5 13" id="KW-0732">Signal</keyword>
<dbReference type="InterPro" id="IPR001701">
    <property type="entry name" value="Glyco_hydro_9"/>
</dbReference>
<keyword evidence="6 12" id="KW-0378">Hydrolase</keyword>
<feature type="compositionally biased region" description="Polar residues" evidence="14">
    <location>
        <begin position="497"/>
        <end position="515"/>
    </location>
</feature>
<keyword evidence="10 12" id="KW-0326">Glycosidase</keyword>
<evidence type="ECO:0000313" key="17">
    <source>
        <dbReference type="Proteomes" id="UP000030645"/>
    </source>
</evidence>
<dbReference type="AlphaFoldDB" id="W9QV88"/>
<dbReference type="PROSITE" id="PS00592">
    <property type="entry name" value="GH9_2"/>
    <property type="match status" value="1"/>
</dbReference>
<evidence type="ECO:0000259" key="15">
    <source>
        <dbReference type="SMART" id="SM01063"/>
    </source>
</evidence>
<dbReference type="Proteomes" id="UP000030645">
    <property type="component" value="Unassembled WGS sequence"/>
</dbReference>
<keyword evidence="7 13" id="KW-0136">Cellulose degradation</keyword>
<proteinExistence type="inferred from homology"/>
<keyword evidence="11 12" id="KW-0624">Polysaccharide degradation</keyword>
<organism evidence="16 17">
    <name type="scientific">Morus notabilis</name>
    <dbReference type="NCBI Taxonomy" id="981085"/>
    <lineage>
        <taxon>Eukaryota</taxon>
        <taxon>Viridiplantae</taxon>
        <taxon>Streptophyta</taxon>
        <taxon>Embryophyta</taxon>
        <taxon>Tracheophyta</taxon>
        <taxon>Spermatophyta</taxon>
        <taxon>Magnoliopsida</taxon>
        <taxon>eudicotyledons</taxon>
        <taxon>Gunneridae</taxon>
        <taxon>Pentapetalae</taxon>
        <taxon>rosids</taxon>
        <taxon>fabids</taxon>
        <taxon>Rosales</taxon>
        <taxon>Moraceae</taxon>
        <taxon>Moreae</taxon>
        <taxon>Morus</taxon>
    </lineage>
</organism>
<dbReference type="Pfam" id="PF00759">
    <property type="entry name" value="Glyco_hydro_9"/>
    <property type="match status" value="1"/>
</dbReference>
<name>W9QV88_9ROSA</name>
<evidence type="ECO:0000256" key="8">
    <source>
        <dbReference type="ARBA" id="ARBA00023180"/>
    </source>
</evidence>
<evidence type="ECO:0000256" key="3">
    <source>
        <dbReference type="ARBA" id="ARBA00007072"/>
    </source>
</evidence>
<comment type="catalytic activity">
    <reaction evidence="1 13">
        <text>Endohydrolysis of (1-&gt;4)-beta-D-glucosidic linkages in cellulose, lichenin and cereal beta-D-glucans.</text>
        <dbReference type="EC" id="3.2.1.4"/>
    </reaction>
</comment>
<feature type="domain" description="Carbohydrate binding" evidence="15">
    <location>
        <begin position="528"/>
        <end position="608"/>
    </location>
</feature>
<protein>
    <recommendedName>
        <fullName evidence="13">Endoglucanase</fullName>
        <ecNumber evidence="13">3.2.1.4</ecNumber>
    </recommendedName>
</protein>
<dbReference type="EC" id="3.2.1.4" evidence="13"/>
<evidence type="ECO:0000256" key="6">
    <source>
        <dbReference type="ARBA" id="ARBA00022801"/>
    </source>
</evidence>
<evidence type="ECO:0000256" key="1">
    <source>
        <dbReference type="ARBA" id="ARBA00000966"/>
    </source>
</evidence>
<dbReference type="PANTHER" id="PTHR22298">
    <property type="entry name" value="ENDO-1,4-BETA-GLUCANASE"/>
    <property type="match status" value="1"/>
</dbReference>
<keyword evidence="17" id="KW-1185">Reference proteome</keyword>
<sequence>MKNLLFLALLVGVLRLEAAAEFNYGEALDKSLMFLEAQRSGKLPLDQRVKWRGGSGLKDGLAQGVDLVGGYYDAGDHVKFGLPMAFTVTMLSWGVIDFRKEITDLDQMGHTLWAIRWGTDYFMKAHPQPNVLWAQVGDGDSDHYCWERAEDMTTSRTAYKLDENHPGSDLAGETAAALAAAAIAFKPYNSSYSSLLLVHAKQLFTFADRFRGLYDDSIQNAKEFYTSSGYSDELLWAAAWLYRATDEEYYLKYVVDNAVYMGGTGWAMKEFSWDNKYAGVQILLSKILLEGRGSAYTSTLKQYQAKADYFACACLQKNDGYNAYITPGGLLYVREWNNMQYVSSAAFLLAVYSDYLRAANAKLTCPDGQVQPQELLNFAKSQADYILGKNPKAMSYLVGYGPKYPIHVHHRGASIASKFTLNSLVGCVQGFDVWYRRPEANPNVIYGALVGGPDKNDDFSDDRSDYEQTEPTLSGCAPLVGLFSKLHITVNGIQGSYRRQQSPISHQTTPNTYNHETPRPSPSSETPVKFLHAITNTWTIGGQTYYRHRVIIKNTSKKPITGLKLGLENLTGSLWGLSKTNEKNTYELPQWHKVLKPGEQCSFVYVQGGPQARVSILAYH</sequence>